<dbReference type="SUPFAM" id="SSF48452">
    <property type="entry name" value="TPR-like"/>
    <property type="match status" value="1"/>
</dbReference>
<organism evidence="1 2">
    <name type="scientific">Paraclostridium ghonii</name>
    <dbReference type="NCBI Taxonomy" id="29358"/>
    <lineage>
        <taxon>Bacteria</taxon>
        <taxon>Bacillati</taxon>
        <taxon>Bacillota</taxon>
        <taxon>Clostridia</taxon>
        <taxon>Peptostreptococcales</taxon>
        <taxon>Peptostreptococcaceae</taxon>
        <taxon>Paraclostridium</taxon>
    </lineage>
</organism>
<dbReference type="EMBL" id="JAUSWG010000003">
    <property type="protein sequence ID" value="MDQ0555869.1"/>
    <property type="molecule type" value="Genomic_DNA"/>
</dbReference>
<evidence type="ECO:0000313" key="2">
    <source>
        <dbReference type="Proteomes" id="UP001232584"/>
    </source>
</evidence>
<proteinExistence type="predicted"/>
<sequence>MLSKENKLNLFNLKIENAIRSLQNNDFDKAKEYILSAIMENYNSAEPHNLLGIYYELQGELNLARKHYRVAICLNQNLECAHKNLERLCTFKYVCSQQYVDYGESINKN</sequence>
<dbReference type="InterPro" id="IPR011990">
    <property type="entry name" value="TPR-like_helical_dom_sf"/>
</dbReference>
<accession>A0ABU0MY85</accession>
<comment type="caution">
    <text evidence="1">The sequence shown here is derived from an EMBL/GenBank/DDBJ whole genome shotgun (WGS) entry which is preliminary data.</text>
</comment>
<evidence type="ECO:0000313" key="1">
    <source>
        <dbReference type="EMBL" id="MDQ0555869.1"/>
    </source>
</evidence>
<dbReference type="RefSeq" id="WP_307503947.1">
    <property type="nucleotide sequence ID" value="NZ_BAAACE010000001.1"/>
</dbReference>
<protein>
    <submittedName>
        <fullName evidence="1">Tfp pilus assembly protein PilF</fullName>
    </submittedName>
</protein>
<dbReference type="Gene3D" id="1.25.40.10">
    <property type="entry name" value="Tetratricopeptide repeat domain"/>
    <property type="match status" value="1"/>
</dbReference>
<reference evidence="1 2" key="1">
    <citation type="submission" date="2023-07" db="EMBL/GenBank/DDBJ databases">
        <title>Genomic Encyclopedia of Type Strains, Phase IV (KMG-IV): sequencing the most valuable type-strain genomes for metagenomic binning, comparative biology and taxonomic classification.</title>
        <authorList>
            <person name="Goeker M."/>
        </authorList>
    </citation>
    <scope>NUCLEOTIDE SEQUENCE [LARGE SCALE GENOMIC DNA]</scope>
    <source>
        <strain evidence="1 2">DSM 15049</strain>
    </source>
</reference>
<keyword evidence="2" id="KW-1185">Reference proteome</keyword>
<name>A0ABU0MY85_9FIRM</name>
<dbReference type="Proteomes" id="UP001232584">
    <property type="component" value="Unassembled WGS sequence"/>
</dbReference>
<gene>
    <name evidence="1" type="ORF">QOZ92_000982</name>
</gene>